<evidence type="ECO:0000256" key="1">
    <source>
        <dbReference type="ARBA" id="ARBA00001698"/>
    </source>
</evidence>
<comment type="subcellular location">
    <subcellularLocation>
        <location evidence="2">Cell membrane</location>
        <topology evidence="2">Multi-pass membrane protein</topology>
    </subcellularLocation>
</comment>
<evidence type="ECO:0000256" key="10">
    <source>
        <dbReference type="ARBA" id="ARBA00022679"/>
    </source>
</evidence>
<evidence type="ECO:0000256" key="5">
    <source>
        <dbReference type="ARBA" id="ARBA00010185"/>
    </source>
</evidence>
<evidence type="ECO:0000256" key="13">
    <source>
        <dbReference type="ARBA" id="ARBA00022989"/>
    </source>
</evidence>
<evidence type="ECO:0000256" key="3">
    <source>
        <dbReference type="ARBA" id="ARBA00005119"/>
    </source>
</evidence>
<keyword evidence="16" id="KW-0594">Phospholipid biosynthesis</keyword>
<dbReference type="Pfam" id="PF01148">
    <property type="entry name" value="CTP_transf_1"/>
    <property type="match status" value="1"/>
</dbReference>
<feature type="transmembrane region" description="Helical" evidence="19">
    <location>
        <begin position="199"/>
        <end position="219"/>
    </location>
</feature>
<evidence type="ECO:0000256" key="17">
    <source>
        <dbReference type="ARBA" id="ARBA00023264"/>
    </source>
</evidence>
<feature type="transmembrane region" description="Helical" evidence="19">
    <location>
        <begin position="82"/>
        <end position="100"/>
    </location>
</feature>
<sequence>MFVTRLISGVILVAVALLTICSGGWVLYFTMLALSLIGAGELYRAMKVREEKPFGLLELAGYISIILYYVSLVLMFGAFQMMAVILGLVILMFVYVFAYPRYHAHQVMAAFFGIIYVGVMLACIYQTRMLPGGTFHVWLIFLCSWGCDTCAYCAGMLFGKHKMAPVLSPKKSVEGAVGGVTGSVILGLLYALITRGPLLQYAVICGIGALISMVGDLAASAIKRNMEIKDYGKLIPGHGGILDRFDSVIFTAPVIYYLSVILM</sequence>
<evidence type="ECO:0000256" key="4">
    <source>
        <dbReference type="ARBA" id="ARBA00005189"/>
    </source>
</evidence>
<feature type="transmembrane region" description="Helical" evidence="19">
    <location>
        <begin position="175"/>
        <end position="193"/>
    </location>
</feature>
<evidence type="ECO:0000256" key="11">
    <source>
        <dbReference type="ARBA" id="ARBA00022692"/>
    </source>
</evidence>
<comment type="pathway">
    <text evidence="4">Lipid metabolism.</text>
</comment>
<evidence type="ECO:0000256" key="18">
    <source>
        <dbReference type="RuleBase" id="RU003938"/>
    </source>
</evidence>
<dbReference type="EC" id="2.7.7.41" evidence="6 18"/>
<keyword evidence="13 19" id="KW-1133">Transmembrane helix</keyword>
<comment type="catalytic activity">
    <reaction evidence="1 18">
        <text>a 1,2-diacyl-sn-glycero-3-phosphate + CTP + H(+) = a CDP-1,2-diacyl-sn-glycerol + diphosphate</text>
        <dbReference type="Rhea" id="RHEA:16229"/>
        <dbReference type="ChEBI" id="CHEBI:15378"/>
        <dbReference type="ChEBI" id="CHEBI:33019"/>
        <dbReference type="ChEBI" id="CHEBI:37563"/>
        <dbReference type="ChEBI" id="CHEBI:58332"/>
        <dbReference type="ChEBI" id="CHEBI:58608"/>
        <dbReference type="EC" id="2.7.7.41"/>
    </reaction>
</comment>
<evidence type="ECO:0000256" key="7">
    <source>
        <dbReference type="ARBA" id="ARBA00019373"/>
    </source>
</evidence>
<evidence type="ECO:0000256" key="8">
    <source>
        <dbReference type="ARBA" id="ARBA00022475"/>
    </source>
</evidence>
<gene>
    <name evidence="20" type="ORF">H9Q79_05530</name>
</gene>
<protein>
    <recommendedName>
        <fullName evidence="7 18">Phosphatidate cytidylyltransferase</fullName>
        <ecNumber evidence="6 18">2.7.7.41</ecNumber>
    </recommendedName>
</protein>
<evidence type="ECO:0000313" key="21">
    <source>
        <dbReference type="Proteomes" id="UP000515860"/>
    </source>
</evidence>
<comment type="pathway">
    <text evidence="3 18">Phospholipid metabolism; CDP-diacylglycerol biosynthesis; CDP-diacylglycerol from sn-glycerol 3-phosphate: step 3/3.</text>
</comment>
<keyword evidence="14" id="KW-0443">Lipid metabolism</keyword>
<evidence type="ECO:0000256" key="19">
    <source>
        <dbReference type="SAM" id="Phobius"/>
    </source>
</evidence>
<dbReference type="RefSeq" id="WP_118643592.1">
    <property type="nucleotide sequence ID" value="NZ_CP060635.1"/>
</dbReference>
<dbReference type="GO" id="GO:0004605">
    <property type="term" value="F:phosphatidate cytidylyltransferase activity"/>
    <property type="evidence" value="ECO:0007669"/>
    <property type="project" value="UniProtKB-EC"/>
</dbReference>
<evidence type="ECO:0000256" key="2">
    <source>
        <dbReference type="ARBA" id="ARBA00004651"/>
    </source>
</evidence>
<dbReference type="GO" id="GO:0005886">
    <property type="term" value="C:plasma membrane"/>
    <property type="evidence" value="ECO:0007669"/>
    <property type="project" value="UniProtKB-SubCell"/>
</dbReference>
<evidence type="ECO:0000256" key="9">
    <source>
        <dbReference type="ARBA" id="ARBA00022516"/>
    </source>
</evidence>
<feature type="transmembrane region" description="Helical" evidence="19">
    <location>
        <begin position="107"/>
        <end position="127"/>
    </location>
</feature>
<dbReference type="PANTHER" id="PTHR46382">
    <property type="entry name" value="PHOSPHATIDATE CYTIDYLYLTRANSFERASE"/>
    <property type="match status" value="1"/>
</dbReference>
<dbReference type="Proteomes" id="UP000515860">
    <property type="component" value="Chromosome"/>
</dbReference>
<keyword evidence="8" id="KW-1003">Cell membrane</keyword>
<organism evidence="20 21">
    <name type="scientific">Wansuia hejianensis</name>
    <dbReference type="NCBI Taxonomy" id="2763667"/>
    <lineage>
        <taxon>Bacteria</taxon>
        <taxon>Bacillati</taxon>
        <taxon>Bacillota</taxon>
        <taxon>Clostridia</taxon>
        <taxon>Lachnospirales</taxon>
        <taxon>Lachnospiraceae</taxon>
        <taxon>Wansuia</taxon>
    </lineage>
</organism>
<dbReference type="PANTHER" id="PTHR46382:SF1">
    <property type="entry name" value="PHOSPHATIDATE CYTIDYLYLTRANSFERASE"/>
    <property type="match status" value="1"/>
</dbReference>
<comment type="similarity">
    <text evidence="5 18">Belongs to the CDS family.</text>
</comment>
<evidence type="ECO:0000256" key="15">
    <source>
        <dbReference type="ARBA" id="ARBA00023136"/>
    </source>
</evidence>
<reference evidence="20 21" key="1">
    <citation type="submission" date="2020-08" db="EMBL/GenBank/DDBJ databases">
        <authorList>
            <person name="Liu C."/>
            <person name="Sun Q."/>
        </authorList>
    </citation>
    <scope>NUCLEOTIDE SEQUENCE [LARGE SCALE GENOMIC DNA]</scope>
    <source>
        <strain evidence="20 21">NSJ-29</strain>
    </source>
</reference>
<keyword evidence="10 18" id="KW-0808">Transferase</keyword>
<evidence type="ECO:0000256" key="6">
    <source>
        <dbReference type="ARBA" id="ARBA00012487"/>
    </source>
</evidence>
<feature type="transmembrane region" description="Helical" evidence="19">
    <location>
        <begin position="133"/>
        <end position="154"/>
    </location>
</feature>
<feature type="transmembrane region" description="Helical" evidence="19">
    <location>
        <begin position="55"/>
        <end position="76"/>
    </location>
</feature>
<evidence type="ECO:0000256" key="14">
    <source>
        <dbReference type="ARBA" id="ARBA00023098"/>
    </source>
</evidence>
<dbReference type="EMBL" id="CP060635">
    <property type="protein sequence ID" value="QNM09750.1"/>
    <property type="molecule type" value="Genomic_DNA"/>
</dbReference>
<dbReference type="KEGG" id="whj:H9Q79_05530"/>
<dbReference type="AlphaFoldDB" id="A0A7G9GG18"/>
<keyword evidence="12 18" id="KW-0548">Nucleotidyltransferase</keyword>
<dbReference type="UniPathway" id="UPA00557">
    <property type="reaction ID" value="UER00614"/>
</dbReference>
<dbReference type="PROSITE" id="PS01315">
    <property type="entry name" value="CDS"/>
    <property type="match status" value="1"/>
</dbReference>
<keyword evidence="11 18" id="KW-0812">Transmembrane</keyword>
<accession>A0A7G9GG18</accession>
<keyword evidence="9" id="KW-0444">Lipid biosynthesis</keyword>
<proteinExistence type="inferred from homology"/>
<dbReference type="InterPro" id="IPR000374">
    <property type="entry name" value="PC_trans"/>
</dbReference>
<dbReference type="GO" id="GO:0016024">
    <property type="term" value="P:CDP-diacylglycerol biosynthetic process"/>
    <property type="evidence" value="ECO:0007669"/>
    <property type="project" value="UniProtKB-UniPathway"/>
</dbReference>
<evidence type="ECO:0000256" key="12">
    <source>
        <dbReference type="ARBA" id="ARBA00022695"/>
    </source>
</evidence>
<keyword evidence="17" id="KW-1208">Phospholipid metabolism</keyword>
<feature type="transmembrane region" description="Helical" evidence="19">
    <location>
        <begin position="6"/>
        <end position="34"/>
    </location>
</feature>
<keyword evidence="15 19" id="KW-0472">Membrane</keyword>
<keyword evidence="21" id="KW-1185">Reference proteome</keyword>
<evidence type="ECO:0000256" key="16">
    <source>
        <dbReference type="ARBA" id="ARBA00023209"/>
    </source>
</evidence>
<name>A0A7G9GG18_9FIRM</name>
<evidence type="ECO:0000313" key="20">
    <source>
        <dbReference type="EMBL" id="QNM09750.1"/>
    </source>
</evidence>